<dbReference type="PROSITE" id="PS50035">
    <property type="entry name" value="PLD"/>
    <property type="match status" value="1"/>
</dbReference>
<sequence>MHDSLDYRLRTAPAIRAAIEGGLKLLCTHILSNSPVLKGSPDLSEEEFNGFFASPLLQIPIFAQSLLSESEAHSQSRAQKLQLVQEGISTLHQLSRCSMRASDRDGLTETPQLCNIDSGYHIIREWPDGGSSEIGIPELSFDVDFEKFVRVVLSLRWLKLRSNFDEHLDKEQKGGYGAAKFAAEESTIASQLNALHFKQAPPSSVASSSLSTSTTHFEEEVVSLPPPPTLEAHEKEKMCPYCCLVLPAKTFSEQRQWKRHLVKDLRPYICLCTNCDQPGRTYDSLKDWRVHLNKPHYRSWRCLHPDHVNNDGDDEYWLQFDTTSMFRIHLKIFHPDDKPNIYWGSVNFTSQYAAFPQWCFVCLEHFSQPEILLQHVSKHLKSMSLLALPWRDDMTADEVTENEATIGSNRTDNNALPEIDSTAANATEELEAQRFRLFLSAVNDKPHNDALSKWLKEDKGRSTELEQSALEEQQQQLHMSYDDHAI</sequence>
<evidence type="ECO:0000259" key="1">
    <source>
        <dbReference type="PROSITE" id="PS50035"/>
    </source>
</evidence>
<dbReference type="InterPro" id="IPR013087">
    <property type="entry name" value="Znf_C2H2_type"/>
</dbReference>
<evidence type="ECO:0000313" key="3">
    <source>
        <dbReference type="Proteomes" id="UP000813444"/>
    </source>
</evidence>
<reference evidence="2" key="1">
    <citation type="journal article" date="2021" name="Nat. Commun.">
        <title>Genetic determinants of endophytism in the Arabidopsis root mycobiome.</title>
        <authorList>
            <person name="Mesny F."/>
            <person name="Miyauchi S."/>
            <person name="Thiergart T."/>
            <person name="Pickel B."/>
            <person name="Atanasova L."/>
            <person name="Karlsson M."/>
            <person name="Huettel B."/>
            <person name="Barry K.W."/>
            <person name="Haridas S."/>
            <person name="Chen C."/>
            <person name="Bauer D."/>
            <person name="Andreopoulos W."/>
            <person name="Pangilinan J."/>
            <person name="LaButti K."/>
            <person name="Riley R."/>
            <person name="Lipzen A."/>
            <person name="Clum A."/>
            <person name="Drula E."/>
            <person name="Henrissat B."/>
            <person name="Kohler A."/>
            <person name="Grigoriev I.V."/>
            <person name="Martin F.M."/>
            <person name="Hacquard S."/>
        </authorList>
    </citation>
    <scope>NUCLEOTIDE SEQUENCE</scope>
    <source>
        <strain evidence="2">MPI-CAGE-CH-0235</strain>
    </source>
</reference>
<comment type="caution">
    <text evidence="2">The sequence shown here is derived from an EMBL/GenBank/DDBJ whole genome shotgun (WGS) entry which is preliminary data.</text>
</comment>
<accession>A0A8K0WQ70</accession>
<dbReference type="GO" id="GO:0003824">
    <property type="term" value="F:catalytic activity"/>
    <property type="evidence" value="ECO:0007669"/>
    <property type="project" value="InterPro"/>
</dbReference>
<dbReference type="PANTHER" id="PTHR35391:SF7">
    <property type="entry name" value="C2H2-TYPE DOMAIN-CONTAINING PROTEIN"/>
    <property type="match status" value="1"/>
</dbReference>
<dbReference type="InterPro" id="IPR001736">
    <property type="entry name" value="PLipase_D/transphosphatidylase"/>
</dbReference>
<dbReference type="Proteomes" id="UP000813444">
    <property type="component" value="Unassembled WGS sequence"/>
</dbReference>
<dbReference type="AlphaFoldDB" id="A0A8K0WQ70"/>
<keyword evidence="3" id="KW-1185">Reference proteome</keyword>
<protein>
    <recommendedName>
        <fullName evidence="1">PLD phosphodiesterase domain-containing protein</fullName>
    </recommendedName>
</protein>
<name>A0A8K0WQ70_9HYPO</name>
<evidence type="ECO:0000313" key="2">
    <source>
        <dbReference type="EMBL" id="KAH7318053.1"/>
    </source>
</evidence>
<feature type="domain" description="PLD phosphodiesterase" evidence="1">
    <location>
        <begin position="324"/>
        <end position="352"/>
    </location>
</feature>
<gene>
    <name evidence="2" type="ORF">B0I35DRAFT_409006</name>
</gene>
<dbReference type="EMBL" id="JAGPNK010000007">
    <property type="protein sequence ID" value="KAH7318053.1"/>
    <property type="molecule type" value="Genomic_DNA"/>
</dbReference>
<dbReference type="PANTHER" id="PTHR35391">
    <property type="entry name" value="C2H2-TYPE DOMAIN-CONTAINING PROTEIN-RELATED"/>
    <property type="match status" value="1"/>
</dbReference>
<organism evidence="2 3">
    <name type="scientific">Stachybotrys elegans</name>
    <dbReference type="NCBI Taxonomy" id="80388"/>
    <lineage>
        <taxon>Eukaryota</taxon>
        <taxon>Fungi</taxon>
        <taxon>Dikarya</taxon>
        <taxon>Ascomycota</taxon>
        <taxon>Pezizomycotina</taxon>
        <taxon>Sordariomycetes</taxon>
        <taxon>Hypocreomycetidae</taxon>
        <taxon>Hypocreales</taxon>
        <taxon>Stachybotryaceae</taxon>
        <taxon>Stachybotrys</taxon>
    </lineage>
</organism>
<dbReference type="PROSITE" id="PS00028">
    <property type="entry name" value="ZINC_FINGER_C2H2_1"/>
    <property type="match status" value="1"/>
</dbReference>
<proteinExistence type="predicted"/>
<dbReference type="OrthoDB" id="20872at2759"/>